<feature type="transmembrane region" description="Helical" evidence="9">
    <location>
        <begin position="109"/>
        <end position="127"/>
    </location>
</feature>
<dbReference type="EMBL" id="VIGC01000014">
    <property type="protein sequence ID" value="TQE95380.1"/>
    <property type="molecule type" value="Genomic_DNA"/>
</dbReference>
<feature type="transmembrane region" description="Helical" evidence="9">
    <location>
        <begin position="333"/>
        <end position="350"/>
    </location>
</feature>
<keyword evidence="6 9" id="KW-1133">Transmembrane helix</keyword>
<sequence>MNVQTPNLPDLTGGTSLAPLPEEGTALRPASRTWLLARPALLVLSLVAFAWRVHGLTGQSLWRDEVDAIYFATRHLPETLRMFVLPGQNGPLFFLALRPWFSLVGTSEFALRYPSALAGMLSVPLLYQVARRLLPSRPGGWRGGILPLLAGLFLAVNPYQLWYSQEGKMYAVIVALVLLATWLWWKGITRGGWRPWLAYWATLTLALYTHLLMILIFPLHGLWFLLAWPQAKRHWRGYGAALAGLTLPYLPMVWWQWDLLLAKEQRTGFQFTPLADMLETLLYNHSRGFMPPGPVVWMAPVFFLAAAGLLLGMEEVGEGDPADEALLAPWRRMALLWTWLLVPVLTIYGLSLRQPIFTDRYVIWIGPALMLLMALGVAAVYHSGGKVGRWIAVGLVVYVVGFWLYAGWQQKTLPTKYNLRDGVQFIAQHRQPDALLILQIPHMEYAYRYYTSDFGPRPFHDSEARLAPWAPGLWTNTNLPDEQARQAVAQQMAGLTAGFRDVWVLRSEVEMWDQRHLMDEWLAQNGVLVDQADFHGVQVRHYRLGVPEGAGG</sequence>
<evidence type="ECO:0000313" key="12">
    <source>
        <dbReference type="Proteomes" id="UP000317371"/>
    </source>
</evidence>
<evidence type="ECO:0000256" key="4">
    <source>
        <dbReference type="ARBA" id="ARBA00022679"/>
    </source>
</evidence>
<keyword evidence="12" id="KW-1185">Reference proteome</keyword>
<feature type="transmembrane region" description="Helical" evidence="9">
    <location>
        <begin position="197"/>
        <end position="226"/>
    </location>
</feature>
<evidence type="ECO:0000256" key="5">
    <source>
        <dbReference type="ARBA" id="ARBA00022692"/>
    </source>
</evidence>
<feature type="transmembrane region" description="Helical" evidence="9">
    <location>
        <begin position="295"/>
        <end position="313"/>
    </location>
</feature>
<evidence type="ECO:0000259" key="10">
    <source>
        <dbReference type="Pfam" id="PF13231"/>
    </source>
</evidence>
<dbReference type="Pfam" id="PF13231">
    <property type="entry name" value="PMT_2"/>
    <property type="match status" value="1"/>
</dbReference>
<evidence type="ECO:0000256" key="6">
    <source>
        <dbReference type="ARBA" id="ARBA00022989"/>
    </source>
</evidence>
<gene>
    <name evidence="11" type="ORF">FKZ61_12310</name>
</gene>
<feature type="transmembrane region" description="Helical" evidence="9">
    <location>
        <begin position="387"/>
        <end position="406"/>
    </location>
</feature>
<comment type="caution">
    <text evidence="11">The sequence shown here is derived from an EMBL/GenBank/DDBJ whole genome shotgun (WGS) entry which is preliminary data.</text>
</comment>
<dbReference type="InterPro" id="IPR050297">
    <property type="entry name" value="LipidA_mod_glycosyltrf_83"/>
</dbReference>
<feature type="transmembrane region" description="Helical" evidence="9">
    <location>
        <begin position="35"/>
        <end position="53"/>
    </location>
</feature>
<evidence type="ECO:0000256" key="2">
    <source>
        <dbReference type="ARBA" id="ARBA00022475"/>
    </source>
</evidence>
<dbReference type="PANTHER" id="PTHR33908">
    <property type="entry name" value="MANNOSYLTRANSFERASE YKCB-RELATED"/>
    <property type="match status" value="1"/>
</dbReference>
<dbReference type="GO" id="GO:0009103">
    <property type="term" value="P:lipopolysaccharide biosynthetic process"/>
    <property type="evidence" value="ECO:0007669"/>
    <property type="project" value="UniProtKB-ARBA"/>
</dbReference>
<keyword evidence="2" id="KW-1003">Cell membrane</keyword>
<dbReference type="Proteomes" id="UP000317371">
    <property type="component" value="Unassembled WGS sequence"/>
</dbReference>
<keyword evidence="4" id="KW-0808">Transferase</keyword>
<dbReference type="InterPro" id="IPR038731">
    <property type="entry name" value="RgtA/B/C-like"/>
</dbReference>
<comment type="subcellular location">
    <subcellularLocation>
        <location evidence="1">Cell membrane</location>
        <topology evidence="1">Multi-pass membrane protein</topology>
    </subcellularLocation>
</comment>
<proteinExistence type="predicted"/>
<evidence type="ECO:0000256" key="7">
    <source>
        <dbReference type="ARBA" id="ARBA00023136"/>
    </source>
</evidence>
<evidence type="ECO:0000256" key="3">
    <source>
        <dbReference type="ARBA" id="ARBA00022676"/>
    </source>
</evidence>
<organism evidence="11 12">
    <name type="scientific">Litorilinea aerophila</name>
    <dbReference type="NCBI Taxonomy" id="1204385"/>
    <lineage>
        <taxon>Bacteria</taxon>
        <taxon>Bacillati</taxon>
        <taxon>Chloroflexota</taxon>
        <taxon>Caldilineae</taxon>
        <taxon>Caldilineales</taxon>
        <taxon>Caldilineaceae</taxon>
        <taxon>Litorilinea</taxon>
    </lineage>
</organism>
<accession>A0A540VF45</accession>
<feature type="transmembrane region" description="Helical" evidence="9">
    <location>
        <begin position="139"/>
        <end position="156"/>
    </location>
</feature>
<dbReference type="GO" id="GO:0016763">
    <property type="term" value="F:pentosyltransferase activity"/>
    <property type="evidence" value="ECO:0007669"/>
    <property type="project" value="TreeGrafter"/>
</dbReference>
<dbReference type="GO" id="GO:0005886">
    <property type="term" value="C:plasma membrane"/>
    <property type="evidence" value="ECO:0007669"/>
    <property type="project" value="UniProtKB-SubCell"/>
</dbReference>
<evidence type="ECO:0000256" key="1">
    <source>
        <dbReference type="ARBA" id="ARBA00004651"/>
    </source>
</evidence>
<evidence type="ECO:0000256" key="8">
    <source>
        <dbReference type="SAM" id="MobiDB-lite"/>
    </source>
</evidence>
<dbReference type="PANTHER" id="PTHR33908:SF11">
    <property type="entry name" value="MEMBRANE PROTEIN"/>
    <property type="match status" value="1"/>
</dbReference>
<reference evidence="11 12" key="1">
    <citation type="submission" date="2019-06" db="EMBL/GenBank/DDBJ databases">
        <title>Genome sequence of Litorilinea aerophila BAA-2444.</title>
        <authorList>
            <person name="Maclea K.S."/>
            <person name="Maurais E.G."/>
            <person name="Iannazzi L.C."/>
        </authorList>
    </citation>
    <scope>NUCLEOTIDE SEQUENCE [LARGE SCALE GENOMIC DNA]</scope>
    <source>
        <strain evidence="11 12">ATCC BAA-2444</strain>
    </source>
</reference>
<dbReference type="InParanoid" id="A0A540VF45"/>
<evidence type="ECO:0000256" key="9">
    <source>
        <dbReference type="SAM" id="Phobius"/>
    </source>
</evidence>
<dbReference type="OrthoDB" id="7672306at2"/>
<feature type="transmembrane region" description="Helical" evidence="9">
    <location>
        <begin position="168"/>
        <end position="185"/>
    </location>
</feature>
<keyword evidence="7 9" id="KW-0472">Membrane</keyword>
<feature type="region of interest" description="Disordered" evidence="8">
    <location>
        <begin position="1"/>
        <end position="22"/>
    </location>
</feature>
<feature type="transmembrane region" description="Helical" evidence="9">
    <location>
        <begin position="238"/>
        <end position="257"/>
    </location>
</feature>
<dbReference type="AlphaFoldDB" id="A0A540VF45"/>
<feature type="domain" description="Glycosyltransferase RgtA/B/C/D-like" evidence="10">
    <location>
        <begin position="90"/>
        <end position="247"/>
    </location>
</feature>
<protein>
    <recommendedName>
        <fullName evidence="10">Glycosyltransferase RgtA/B/C/D-like domain-containing protein</fullName>
    </recommendedName>
</protein>
<name>A0A540VF45_9CHLR</name>
<feature type="transmembrane region" description="Helical" evidence="9">
    <location>
        <begin position="362"/>
        <end position="381"/>
    </location>
</feature>
<evidence type="ECO:0000313" key="11">
    <source>
        <dbReference type="EMBL" id="TQE95380.1"/>
    </source>
</evidence>
<keyword evidence="5 9" id="KW-0812">Transmembrane</keyword>
<dbReference type="RefSeq" id="WP_141610436.1">
    <property type="nucleotide sequence ID" value="NZ_VIGC02000014.1"/>
</dbReference>
<keyword evidence="3" id="KW-0328">Glycosyltransferase</keyword>